<dbReference type="Proteomes" id="UP000002043">
    <property type="component" value="Chromosome"/>
</dbReference>
<dbReference type="EC" id="6.1.1.16" evidence="12"/>
<comment type="subcellular location">
    <subcellularLocation>
        <location evidence="1 12">Cytoplasm</location>
    </subcellularLocation>
</comment>
<evidence type="ECO:0000313" key="15">
    <source>
        <dbReference type="Proteomes" id="UP000002043"/>
    </source>
</evidence>
<organism evidence="14 15">
    <name type="scientific">Thermocrinis albus (strain DSM 14484 / JCM 11386 / HI 11/12)</name>
    <dbReference type="NCBI Taxonomy" id="638303"/>
    <lineage>
        <taxon>Bacteria</taxon>
        <taxon>Pseudomonadati</taxon>
        <taxon>Aquificota</taxon>
        <taxon>Aquificia</taxon>
        <taxon>Aquificales</taxon>
        <taxon>Aquificaceae</taxon>
        <taxon>Thermocrinis</taxon>
    </lineage>
</organism>
<evidence type="ECO:0000256" key="9">
    <source>
        <dbReference type="ARBA" id="ARBA00022840"/>
    </source>
</evidence>
<evidence type="ECO:0000256" key="4">
    <source>
        <dbReference type="ARBA" id="ARBA00022490"/>
    </source>
</evidence>
<evidence type="ECO:0000256" key="8">
    <source>
        <dbReference type="ARBA" id="ARBA00022833"/>
    </source>
</evidence>
<keyword evidence="5 12" id="KW-0436">Ligase</keyword>
<dbReference type="InterPro" id="IPR032678">
    <property type="entry name" value="tRNA-synt_1_cat_dom"/>
</dbReference>
<sequence>MSLRLYNTLTGRVEEFVPLNPPQVLIYTCGVTVYDDSHVGHGRSLIVFDVLRRYLEYLGYRVKFVRNFTDVDDKIINKAREECTHFMTVANRYIASYYRDMEAIGVRPADVEPRVTEHIQEIIQLIQGLIDKGYAYVSGGDVYFSVKAFPEYGKLSRRNPEELEAGARVEPSEKKRDPLDFALWKAAKAGEPAWDSPWGPGRPGWHTECVAMIFKHLGTTIDIHGGGLDLVFPHHENEIAQAEALTGRPFARYWVHNGLVTVGGQKMSKSLGNYVTLREVYSRYHPDVLRLLVLMTHYRSPLDFSWDKMEETKRSYERLKNAITDAELLKELPSEEVREKHPLLDKIRDAEEKFFADLADDFNTPSALGRLFTLVSEMGKLKKEVLERRRVKTSELDAYQQASETLLKHLRGIFGLFEDLYPVCSVRRVVEKEMEAGHVLDERLIELLIEVRSKARQEKAYAIADLIRDRLRELGIILEDTPAGTKWKRA</sequence>
<keyword evidence="10 12" id="KW-0648">Protein biosynthesis</keyword>
<keyword evidence="9 12" id="KW-0067">ATP-binding</keyword>
<reference evidence="15" key="1">
    <citation type="journal article" date="2010" name="Stand. Genomic Sci.">
        <title>Complete genome sequence of Thermocrinis albus type strain (HI 11/12T).</title>
        <authorList>
            <person name="Wirth R."/>
            <person name="Sikorski J."/>
            <person name="Brambilla E."/>
            <person name="Misra M."/>
            <person name="Lapidus A."/>
            <person name="Copeland A."/>
            <person name="Nolan M."/>
            <person name="Lucas S."/>
            <person name="Chen F."/>
            <person name="Tice H."/>
            <person name="Cheng J.F."/>
            <person name="Han C."/>
            <person name="Detter J.C."/>
            <person name="Tapia R."/>
            <person name="Bruce D."/>
            <person name="Goodwin L."/>
            <person name="Pitluck S."/>
            <person name="Pati A."/>
            <person name="Anderson I."/>
            <person name="Ivanova N."/>
            <person name="Mavromatis K."/>
            <person name="Mikhailova N."/>
            <person name="Chen A."/>
            <person name="Palaniappan K."/>
            <person name="Bilek Y."/>
            <person name="Hader T."/>
            <person name="Land M."/>
            <person name="Hauser L."/>
            <person name="Chang Y.J."/>
            <person name="Jeffries C.D."/>
            <person name="Tindall B.J."/>
            <person name="Rohde M."/>
            <person name="Goker M."/>
            <person name="Bristow J."/>
            <person name="Eisen J.A."/>
            <person name="Markowitz V."/>
            <person name="Hugenholtz P."/>
            <person name="Kyrpides N.C."/>
            <person name="Klenk H.P."/>
        </authorList>
    </citation>
    <scope>NUCLEOTIDE SEQUENCE [LARGE SCALE GENOMIC DNA]</scope>
    <source>
        <strain evidence="15">DSM 14484 / JCM 11386 / HI 11/12</strain>
    </source>
</reference>
<dbReference type="InterPro" id="IPR015273">
    <property type="entry name" value="Cys-tRNA-synt_Ia_DALR"/>
</dbReference>
<dbReference type="Gene3D" id="3.40.50.620">
    <property type="entry name" value="HUPs"/>
    <property type="match status" value="1"/>
</dbReference>
<dbReference type="Pfam" id="PF01406">
    <property type="entry name" value="tRNA-synt_1e"/>
    <property type="match status" value="1"/>
</dbReference>
<dbReference type="GO" id="GO:0005829">
    <property type="term" value="C:cytosol"/>
    <property type="evidence" value="ECO:0007669"/>
    <property type="project" value="TreeGrafter"/>
</dbReference>
<dbReference type="FunFam" id="3.40.50.620:FF:000009">
    <property type="entry name" value="Cysteine--tRNA ligase"/>
    <property type="match status" value="1"/>
</dbReference>
<dbReference type="OrthoDB" id="9815130at2"/>
<dbReference type="Gene3D" id="1.20.120.1910">
    <property type="entry name" value="Cysteine-tRNA ligase, C-terminal anti-codon recognition domain"/>
    <property type="match status" value="1"/>
</dbReference>
<comment type="subunit">
    <text evidence="3 12">Monomer.</text>
</comment>
<dbReference type="eggNOG" id="COG0215">
    <property type="taxonomic scope" value="Bacteria"/>
</dbReference>
<dbReference type="SUPFAM" id="SSF52374">
    <property type="entry name" value="Nucleotidylyl transferase"/>
    <property type="match status" value="1"/>
</dbReference>
<feature type="binding site" evidence="12">
    <location>
        <position position="29"/>
    </location>
    <ligand>
        <name>Zn(2+)</name>
        <dbReference type="ChEBI" id="CHEBI:29105"/>
    </ligand>
</feature>
<evidence type="ECO:0000256" key="3">
    <source>
        <dbReference type="ARBA" id="ARBA00011245"/>
    </source>
</evidence>
<evidence type="ECO:0000256" key="6">
    <source>
        <dbReference type="ARBA" id="ARBA00022723"/>
    </source>
</evidence>
<evidence type="ECO:0000313" key="14">
    <source>
        <dbReference type="EMBL" id="ADC88978.1"/>
    </source>
</evidence>
<keyword evidence="11 12" id="KW-0030">Aminoacyl-tRNA synthetase</keyword>
<dbReference type="GO" id="GO:0008270">
    <property type="term" value="F:zinc ion binding"/>
    <property type="evidence" value="ECO:0007669"/>
    <property type="project" value="UniProtKB-UniRule"/>
</dbReference>
<keyword evidence="6 12" id="KW-0479">Metal-binding</keyword>
<dbReference type="PRINTS" id="PR00983">
    <property type="entry name" value="TRNASYNTHCYS"/>
</dbReference>
<dbReference type="GO" id="GO:0005524">
    <property type="term" value="F:ATP binding"/>
    <property type="evidence" value="ECO:0007669"/>
    <property type="project" value="UniProtKB-UniRule"/>
</dbReference>
<dbReference type="InterPro" id="IPR014729">
    <property type="entry name" value="Rossmann-like_a/b/a_fold"/>
</dbReference>
<evidence type="ECO:0000259" key="13">
    <source>
        <dbReference type="SMART" id="SM00840"/>
    </source>
</evidence>
<dbReference type="InterPro" id="IPR024909">
    <property type="entry name" value="Cys-tRNA/MSH_ligase"/>
</dbReference>
<evidence type="ECO:0000256" key="7">
    <source>
        <dbReference type="ARBA" id="ARBA00022741"/>
    </source>
</evidence>
<dbReference type="NCBIfam" id="TIGR00435">
    <property type="entry name" value="cysS"/>
    <property type="match status" value="1"/>
</dbReference>
<dbReference type="HOGENOM" id="CLU_013528_0_1_0"/>
<evidence type="ECO:0000256" key="1">
    <source>
        <dbReference type="ARBA" id="ARBA00004496"/>
    </source>
</evidence>
<feature type="binding site" evidence="12">
    <location>
        <position position="238"/>
    </location>
    <ligand>
        <name>Zn(2+)</name>
        <dbReference type="ChEBI" id="CHEBI:29105"/>
    </ligand>
</feature>
<keyword evidence="8 12" id="KW-0862">Zinc</keyword>
<dbReference type="SUPFAM" id="SSF47323">
    <property type="entry name" value="Anticodon-binding domain of a subclass of class I aminoacyl-tRNA synthetases"/>
    <property type="match status" value="1"/>
</dbReference>
<feature type="short sequence motif" description="'HIGH' region" evidence="12">
    <location>
        <begin position="31"/>
        <end position="41"/>
    </location>
</feature>
<accession>D3SP91</accession>
<dbReference type="HAMAP" id="MF_00041">
    <property type="entry name" value="Cys_tRNA_synth"/>
    <property type="match status" value="1"/>
</dbReference>
<feature type="domain" description="Cysteinyl-tRNA synthetase class Ia DALR" evidence="13">
    <location>
        <begin position="353"/>
        <end position="421"/>
    </location>
</feature>
<feature type="binding site" evidence="12">
    <location>
        <position position="234"/>
    </location>
    <ligand>
        <name>Zn(2+)</name>
        <dbReference type="ChEBI" id="CHEBI:29105"/>
    </ligand>
</feature>
<evidence type="ECO:0000256" key="11">
    <source>
        <dbReference type="ARBA" id="ARBA00023146"/>
    </source>
</evidence>
<feature type="short sequence motif" description="'KMSKS' region" evidence="12">
    <location>
        <begin position="266"/>
        <end position="270"/>
    </location>
</feature>
<dbReference type="CDD" id="cd00672">
    <property type="entry name" value="CysRS_core"/>
    <property type="match status" value="1"/>
</dbReference>
<dbReference type="STRING" id="638303.Thal_0343"/>
<keyword evidence="7 12" id="KW-0547">Nucleotide-binding</keyword>
<protein>
    <recommendedName>
        <fullName evidence="12">Cysteine--tRNA ligase</fullName>
        <ecNumber evidence="12">6.1.1.16</ecNumber>
    </recommendedName>
    <alternativeName>
        <fullName evidence="12">Cysteinyl-tRNA synthetase</fullName>
        <shortName evidence="12">CysRS</shortName>
    </alternativeName>
</protein>
<dbReference type="AlphaFoldDB" id="D3SP91"/>
<comment type="similarity">
    <text evidence="2 12">Belongs to the class-I aminoacyl-tRNA synthetase family.</text>
</comment>
<dbReference type="GO" id="GO:0004817">
    <property type="term" value="F:cysteine-tRNA ligase activity"/>
    <property type="evidence" value="ECO:0007669"/>
    <property type="project" value="UniProtKB-UniRule"/>
</dbReference>
<evidence type="ECO:0000256" key="2">
    <source>
        <dbReference type="ARBA" id="ARBA00005594"/>
    </source>
</evidence>
<comment type="catalytic activity">
    <reaction evidence="12">
        <text>tRNA(Cys) + L-cysteine + ATP = L-cysteinyl-tRNA(Cys) + AMP + diphosphate</text>
        <dbReference type="Rhea" id="RHEA:17773"/>
        <dbReference type="Rhea" id="RHEA-COMP:9661"/>
        <dbReference type="Rhea" id="RHEA-COMP:9679"/>
        <dbReference type="ChEBI" id="CHEBI:30616"/>
        <dbReference type="ChEBI" id="CHEBI:33019"/>
        <dbReference type="ChEBI" id="CHEBI:35235"/>
        <dbReference type="ChEBI" id="CHEBI:78442"/>
        <dbReference type="ChEBI" id="CHEBI:78517"/>
        <dbReference type="ChEBI" id="CHEBI:456215"/>
        <dbReference type="EC" id="6.1.1.16"/>
    </reaction>
</comment>
<dbReference type="EMBL" id="CP001931">
    <property type="protein sequence ID" value="ADC88978.1"/>
    <property type="molecule type" value="Genomic_DNA"/>
</dbReference>
<dbReference type="InterPro" id="IPR015803">
    <property type="entry name" value="Cys-tRNA-ligase"/>
</dbReference>
<evidence type="ECO:0000256" key="12">
    <source>
        <dbReference type="HAMAP-Rule" id="MF_00041"/>
    </source>
</evidence>
<keyword evidence="4 12" id="KW-0963">Cytoplasm</keyword>
<evidence type="ECO:0000256" key="10">
    <source>
        <dbReference type="ARBA" id="ARBA00022917"/>
    </source>
</evidence>
<gene>
    <name evidence="12" type="primary">cysS</name>
    <name evidence="14" type="ordered locus">Thal_0343</name>
</gene>
<evidence type="ECO:0000256" key="5">
    <source>
        <dbReference type="ARBA" id="ARBA00022598"/>
    </source>
</evidence>
<name>D3SP91_THEAH</name>
<dbReference type="PANTHER" id="PTHR10890:SF3">
    <property type="entry name" value="CYSTEINE--TRNA LIGASE, CYTOPLASMIC"/>
    <property type="match status" value="1"/>
</dbReference>
<comment type="cofactor">
    <cofactor evidence="12">
        <name>Zn(2+)</name>
        <dbReference type="ChEBI" id="CHEBI:29105"/>
    </cofactor>
    <text evidence="12">Binds 1 zinc ion per subunit.</text>
</comment>
<dbReference type="PANTHER" id="PTHR10890">
    <property type="entry name" value="CYSTEINYL-TRNA SYNTHETASE"/>
    <property type="match status" value="1"/>
</dbReference>
<dbReference type="InterPro" id="IPR009080">
    <property type="entry name" value="tRNAsynth_Ia_anticodon-bd"/>
</dbReference>
<proteinExistence type="inferred from homology"/>
<feature type="binding site" evidence="12">
    <location>
        <position position="269"/>
    </location>
    <ligand>
        <name>ATP</name>
        <dbReference type="ChEBI" id="CHEBI:30616"/>
    </ligand>
</feature>
<dbReference type="GO" id="GO:0006423">
    <property type="term" value="P:cysteinyl-tRNA aminoacylation"/>
    <property type="evidence" value="ECO:0007669"/>
    <property type="project" value="UniProtKB-UniRule"/>
</dbReference>
<dbReference type="KEGG" id="tal:Thal_0343"/>
<dbReference type="Pfam" id="PF09190">
    <property type="entry name" value="DALR_2"/>
    <property type="match status" value="1"/>
</dbReference>
<feature type="binding site" evidence="12">
    <location>
        <position position="209"/>
    </location>
    <ligand>
        <name>Zn(2+)</name>
        <dbReference type="ChEBI" id="CHEBI:29105"/>
    </ligand>
</feature>
<dbReference type="RefSeq" id="WP_012991385.1">
    <property type="nucleotide sequence ID" value="NC_013894.1"/>
</dbReference>
<keyword evidence="15" id="KW-1185">Reference proteome</keyword>
<dbReference type="SMART" id="SM00840">
    <property type="entry name" value="DALR_2"/>
    <property type="match status" value="1"/>
</dbReference>